<organism evidence="5 6">
    <name type="scientific">Candidatus Ornithomonoglobus intestinigallinarum</name>
    <dbReference type="NCBI Taxonomy" id="2840894"/>
    <lineage>
        <taxon>Bacteria</taxon>
        <taxon>Bacillati</taxon>
        <taxon>Bacillota</taxon>
        <taxon>Clostridia</taxon>
        <taxon>Candidatus Ornithomonoglobus</taxon>
    </lineage>
</organism>
<name>A0A9D1H176_9FIRM</name>
<evidence type="ECO:0000259" key="4">
    <source>
        <dbReference type="Pfam" id="PF16325"/>
    </source>
</evidence>
<dbReference type="AlphaFoldDB" id="A0A9D1H176"/>
<dbReference type="PANTHER" id="PTHR30217:SF6">
    <property type="entry name" value="TRNA HYDROXYLATION PROTEIN P"/>
    <property type="match status" value="1"/>
</dbReference>
<reference evidence="5" key="1">
    <citation type="submission" date="2020-10" db="EMBL/GenBank/DDBJ databases">
        <authorList>
            <person name="Gilroy R."/>
        </authorList>
    </citation>
    <scope>NUCLEOTIDE SEQUENCE</scope>
    <source>
        <strain evidence="5">CHK181-108</strain>
    </source>
</reference>
<evidence type="ECO:0000256" key="1">
    <source>
        <dbReference type="ARBA" id="ARBA00022670"/>
    </source>
</evidence>
<protein>
    <submittedName>
        <fullName evidence="5">U32 family peptidase</fullName>
    </submittedName>
</protein>
<dbReference type="InterPro" id="IPR051454">
    <property type="entry name" value="RNA/ubiquinone_mod_enzymes"/>
</dbReference>
<dbReference type="GO" id="GO:0008233">
    <property type="term" value="F:peptidase activity"/>
    <property type="evidence" value="ECO:0007669"/>
    <property type="project" value="UniProtKB-KW"/>
</dbReference>
<dbReference type="GO" id="GO:0006508">
    <property type="term" value="P:proteolysis"/>
    <property type="evidence" value="ECO:0007669"/>
    <property type="project" value="UniProtKB-KW"/>
</dbReference>
<feature type="domain" description="Peptidase family U32 C-terminal" evidence="4">
    <location>
        <begin position="322"/>
        <end position="404"/>
    </location>
</feature>
<keyword evidence="2" id="KW-0378">Hydrolase</keyword>
<evidence type="ECO:0000256" key="2">
    <source>
        <dbReference type="ARBA" id="ARBA00022801"/>
    </source>
</evidence>
<dbReference type="InterPro" id="IPR001539">
    <property type="entry name" value="Peptidase_U32"/>
</dbReference>
<dbReference type="Proteomes" id="UP000824165">
    <property type="component" value="Unassembled WGS sequence"/>
</dbReference>
<dbReference type="EMBL" id="DVLU01000004">
    <property type="protein sequence ID" value="HIT84373.1"/>
    <property type="molecule type" value="Genomic_DNA"/>
</dbReference>
<gene>
    <name evidence="5" type="ORF">IAA60_00550</name>
</gene>
<accession>A0A9D1H176</accession>
<reference evidence="5" key="2">
    <citation type="journal article" date="2021" name="PeerJ">
        <title>Extensive microbial diversity within the chicken gut microbiome revealed by metagenomics and culture.</title>
        <authorList>
            <person name="Gilroy R."/>
            <person name="Ravi A."/>
            <person name="Getino M."/>
            <person name="Pursley I."/>
            <person name="Horton D.L."/>
            <person name="Alikhan N.F."/>
            <person name="Baker D."/>
            <person name="Gharbi K."/>
            <person name="Hall N."/>
            <person name="Watson M."/>
            <person name="Adriaenssens E.M."/>
            <person name="Foster-Nyarko E."/>
            <person name="Jarju S."/>
            <person name="Secka A."/>
            <person name="Antonio M."/>
            <person name="Oren A."/>
            <person name="Chaudhuri R.R."/>
            <person name="La Ragione R."/>
            <person name="Hildebrand F."/>
            <person name="Pallen M.J."/>
        </authorList>
    </citation>
    <scope>NUCLEOTIDE SEQUENCE</scope>
    <source>
        <strain evidence="5">CHK181-108</strain>
    </source>
</reference>
<dbReference type="InterPro" id="IPR032525">
    <property type="entry name" value="Peptidase_U32_C"/>
</dbReference>
<dbReference type="Pfam" id="PF16325">
    <property type="entry name" value="Peptidase_U32_C"/>
    <property type="match status" value="1"/>
</dbReference>
<dbReference type="Pfam" id="PF01136">
    <property type="entry name" value="Peptidase_U32"/>
    <property type="match status" value="1"/>
</dbReference>
<dbReference type="PANTHER" id="PTHR30217">
    <property type="entry name" value="PEPTIDASE U32 FAMILY"/>
    <property type="match status" value="1"/>
</dbReference>
<sequence>MKKPELLAPGGSLEKLKTVIEYGADAVYIGGEAFSLRTASENFTDDEIAEGLRFAHERGKKVYLTANIIPHNSDIDEYEKFIAKMRPMGFDAVLVADPGIFDITRTLAPELPVHISTQANNTNYRSALFWHRMGAKRVVLAREMSFKEIAEIRRNTPPELELEAFVHGAMCISYSGRCLLSNYLTSRDANLGRCSHPCRWKYSLVEEKRPGQYMDVFENDRGTFIFNSKDLCMIEHIPELVQSGITSFKIEGRVKTAYYAATVTGAYRREIDRYFDDPENYSFNPAELEELCKVSHRPYTTGFYYHKPDSESQVYTTSSYIRDYELIGIVLDYDEKTGVAAVTQRNRFFKGDETEIMGPLRPHFTQVIGEMTNEEGESIDVANHPEMIVRFKVDRPVKRGDMLRKKKPE</sequence>
<keyword evidence="1" id="KW-0645">Protease</keyword>
<comment type="similarity">
    <text evidence="3">Belongs to the peptidase U32 family.</text>
</comment>
<evidence type="ECO:0000313" key="6">
    <source>
        <dbReference type="Proteomes" id="UP000824165"/>
    </source>
</evidence>
<dbReference type="PROSITE" id="PS01276">
    <property type="entry name" value="PEPTIDASE_U32"/>
    <property type="match status" value="1"/>
</dbReference>
<evidence type="ECO:0000256" key="3">
    <source>
        <dbReference type="ARBA" id="ARBA00038374"/>
    </source>
</evidence>
<evidence type="ECO:0000313" key="5">
    <source>
        <dbReference type="EMBL" id="HIT84373.1"/>
    </source>
</evidence>
<dbReference type="Gene3D" id="2.40.30.10">
    <property type="entry name" value="Translation factors"/>
    <property type="match status" value="1"/>
</dbReference>
<proteinExistence type="inferred from homology"/>
<comment type="caution">
    <text evidence="5">The sequence shown here is derived from an EMBL/GenBank/DDBJ whole genome shotgun (WGS) entry which is preliminary data.</text>
</comment>